<accession>A0A2I0I6D5</accession>
<sequence length="80" mass="8546">MAVYYGQRSTKCGLLITEATTIADTAHSSNYGLTSTVRCGLEEGSGSPTFSRGLESLRSTHEPMLGFAFDSQDPIQGLRA</sequence>
<keyword evidence="2" id="KW-1185">Reference proteome</keyword>
<evidence type="ECO:0000313" key="2">
    <source>
        <dbReference type="Proteomes" id="UP000233551"/>
    </source>
</evidence>
<gene>
    <name evidence="1" type="ORF">CRG98_040628</name>
</gene>
<dbReference type="EMBL" id="PGOL01003940">
    <property type="protein sequence ID" value="PKI38976.1"/>
    <property type="molecule type" value="Genomic_DNA"/>
</dbReference>
<evidence type="ECO:0000313" key="1">
    <source>
        <dbReference type="EMBL" id="PKI38976.1"/>
    </source>
</evidence>
<dbReference type="Proteomes" id="UP000233551">
    <property type="component" value="Unassembled WGS sequence"/>
</dbReference>
<reference evidence="1 2" key="1">
    <citation type="submission" date="2017-11" db="EMBL/GenBank/DDBJ databases">
        <title>De-novo sequencing of pomegranate (Punica granatum L.) genome.</title>
        <authorList>
            <person name="Akparov Z."/>
            <person name="Amiraslanov A."/>
            <person name="Hajiyeva S."/>
            <person name="Abbasov M."/>
            <person name="Kaur K."/>
            <person name="Hamwieh A."/>
            <person name="Solovyev V."/>
            <person name="Salamov A."/>
            <person name="Braich B."/>
            <person name="Kosarev P."/>
            <person name="Mahmoud A."/>
            <person name="Hajiyev E."/>
            <person name="Babayeva S."/>
            <person name="Izzatullayeva V."/>
            <person name="Mammadov A."/>
            <person name="Mammadov A."/>
            <person name="Sharifova S."/>
            <person name="Ojaghi J."/>
            <person name="Eynullazada K."/>
            <person name="Bayramov B."/>
            <person name="Abdulazimova A."/>
            <person name="Shahmuradov I."/>
        </authorList>
    </citation>
    <scope>NUCLEOTIDE SEQUENCE [LARGE SCALE GENOMIC DNA]</scope>
    <source>
        <strain evidence="2">cv. AG2017</strain>
        <tissue evidence="1">Leaf</tissue>
    </source>
</reference>
<dbReference type="AlphaFoldDB" id="A0A2I0I6D5"/>
<protein>
    <submittedName>
        <fullName evidence="1">Uncharacterized protein</fullName>
    </submittedName>
</protein>
<name>A0A2I0I6D5_PUNGR</name>
<comment type="caution">
    <text evidence="1">The sequence shown here is derived from an EMBL/GenBank/DDBJ whole genome shotgun (WGS) entry which is preliminary data.</text>
</comment>
<organism evidence="1 2">
    <name type="scientific">Punica granatum</name>
    <name type="common">Pomegranate</name>
    <dbReference type="NCBI Taxonomy" id="22663"/>
    <lineage>
        <taxon>Eukaryota</taxon>
        <taxon>Viridiplantae</taxon>
        <taxon>Streptophyta</taxon>
        <taxon>Embryophyta</taxon>
        <taxon>Tracheophyta</taxon>
        <taxon>Spermatophyta</taxon>
        <taxon>Magnoliopsida</taxon>
        <taxon>eudicotyledons</taxon>
        <taxon>Gunneridae</taxon>
        <taxon>Pentapetalae</taxon>
        <taxon>rosids</taxon>
        <taxon>malvids</taxon>
        <taxon>Myrtales</taxon>
        <taxon>Lythraceae</taxon>
        <taxon>Punica</taxon>
    </lineage>
</organism>
<proteinExistence type="predicted"/>